<dbReference type="OrthoDB" id="9815641at2"/>
<keyword evidence="9 12" id="KW-0949">S-adenosyl-L-methionine</keyword>
<dbReference type="RefSeq" id="WP_129439777.1">
    <property type="nucleotide sequence ID" value="NZ_CP035492.1"/>
</dbReference>
<dbReference type="SUPFAM" id="SSF75217">
    <property type="entry name" value="alpha/beta knot"/>
    <property type="match status" value="1"/>
</dbReference>
<dbReference type="InterPro" id="IPR046887">
    <property type="entry name" value="RsmE_PUA-like"/>
</dbReference>
<keyword evidence="8 12" id="KW-0808">Transferase</keyword>
<evidence type="ECO:0000259" key="13">
    <source>
        <dbReference type="Pfam" id="PF04452"/>
    </source>
</evidence>
<evidence type="ECO:0000313" key="15">
    <source>
        <dbReference type="EMBL" id="QAY66318.1"/>
    </source>
</evidence>
<dbReference type="Proteomes" id="UP000293568">
    <property type="component" value="Chromosome"/>
</dbReference>
<feature type="domain" description="Ribosomal RNA small subunit methyltransferase E methyltransferase" evidence="13">
    <location>
        <begin position="76"/>
        <end position="249"/>
    </location>
</feature>
<protein>
    <recommendedName>
        <fullName evidence="4 12">Ribosomal RNA small subunit methyltransferase E</fullName>
        <ecNumber evidence="3 12">2.1.1.193</ecNumber>
    </recommendedName>
</protein>
<accession>A0A4P6F7B7</accession>
<dbReference type="PIRSF" id="PIRSF015601">
    <property type="entry name" value="MTase_slr0722"/>
    <property type="match status" value="1"/>
</dbReference>
<evidence type="ECO:0000313" key="16">
    <source>
        <dbReference type="Proteomes" id="UP000293568"/>
    </source>
</evidence>
<sequence length="261" mass="28327">MQRYFVAPEQFDGTSKVRLTGEDAFHAVRVMRMKPGDPFIVSDGSRVTAIASITEADSSEVKADIVELLASDSEPAWAVTIAQSLPKGDKMELVIQKGTEIGAYAFAPFQSERMIVQYDHKKEAKRLERWSKIAKEAAEQSHRNRVPAVEAVKTWRELMAAVPDFDLALFCYEREGDAAAGTGIADAVRKWRSEQAPAQDAQPHIILMVGPEGGFTEAEANEAEAAGAVIVGLGKRILRTETAGIVGLTCLLYESGEMGGA</sequence>
<keyword evidence="7 12" id="KW-0489">Methyltransferase</keyword>
<name>A0A4P6F7B7_9BACL</name>
<feature type="domain" description="Ribosomal RNA small subunit methyltransferase E PUA-like" evidence="14">
    <location>
        <begin position="19"/>
        <end position="65"/>
    </location>
</feature>
<dbReference type="AlphaFoldDB" id="A0A4P6F7B7"/>
<dbReference type="Pfam" id="PF20260">
    <property type="entry name" value="PUA_4"/>
    <property type="match status" value="1"/>
</dbReference>
<dbReference type="InterPro" id="IPR029026">
    <property type="entry name" value="tRNA_m1G_MTases_N"/>
</dbReference>
<evidence type="ECO:0000256" key="2">
    <source>
        <dbReference type="ARBA" id="ARBA00005528"/>
    </source>
</evidence>
<keyword evidence="16" id="KW-1185">Reference proteome</keyword>
<dbReference type="InterPro" id="IPR029028">
    <property type="entry name" value="Alpha/beta_knot_MTases"/>
</dbReference>
<dbReference type="KEGG" id="pprt:ET464_07790"/>
<evidence type="ECO:0000256" key="11">
    <source>
        <dbReference type="ARBA" id="ARBA00047944"/>
    </source>
</evidence>
<dbReference type="PANTHER" id="PTHR30027">
    <property type="entry name" value="RIBOSOMAL RNA SMALL SUBUNIT METHYLTRANSFERASE E"/>
    <property type="match status" value="1"/>
</dbReference>
<keyword evidence="6 12" id="KW-0698">rRNA processing</keyword>
<evidence type="ECO:0000256" key="8">
    <source>
        <dbReference type="ARBA" id="ARBA00022679"/>
    </source>
</evidence>
<evidence type="ECO:0000256" key="9">
    <source>
        <dbReference type="ARBA" id="ARBA00022691"/>
    </source>
</evidence>
<evidence type="ECO:0000256" key="4">
    <source>
        <dbReference type="ARBA" id="ARBA00013673"/>
    </source>
</evidence>
<dbReference type="GO" id="GO:0070042">
    <property type="term" value="F:rRNA (uridine-N3-)-methyltransferase activity"/>
    <property type="evidence" value="ECO:0007669"/>
    <property type="project" value="TreeGrafter"/>
</dbReference>
<evidence type="ECO:0000256" key="10">
    <source>
        <dbReference type="ARBA" id="ARBA00025699"/>
    </source>
</evidence>
<evidence type="ECO:0000256" key="5">
    <source>
        <dbReference type="ARBA" id="ARBA00022490"/>
    </source>
</evidence>
<dbReference type="NCBIfam" id="NF008692">
    <property type="entry name" value="PRK11713.1-5"/>
    <property type="match status" value="1"/>
</dbReference>
<dbReference type="SUPFAM" id="SSF88697">
    <property type="entry name" value="PUA domain-like"/>
    <property type="match status" value="1"/>
</dbReference>
<evidence type="ECO:0000259" key="14">
    <source>
        <dbReference type="Pfam" id="PF20260"/>
    </source>
</evidence>
<dbReference type="InterPro" id="IPR015947">
    <property type="entry name" value="PUA-like_sf"/>
</dbReference>
<proteinExistence type="inferred from homology"/>
<evidence type="ECO:0000256" key="3">
    <source>
        <dbReference type="ARBA" id="ARBA00012328"/>
    </source>
</evidence>
<evidence type="ECO:0000256" key="1">
    <source>
        <dbReference type="ARBA" id="ARBA00004496"/>
    </source>
</evidence>
<dbReference type="Pfam" id="PF04452">
    <property type="entry name" value="Methyltrans_RNA"/>
    <property type="match status" value="1"/>
</dbReference>
<dbReference type="NCBIfam" id="TIGR00046">
    <property type="entry name" value="RsmE family RNA methyltransferase"/>
    <property type="match status" value="1"/>
</dbReference>
<comment type="subcellular location">
    <subcellularLocation>
        <location evidence="1 12">Cytoplasm</location>
    </subcellularLocation>
</comment>
<dbReference type="GO" id="GO:0070475">
    <property type="term" value="P:rRNA base methylation"/>
    <property type="evidence" value="ECO:0007669"/>
    <property type="project" value="TreeGrafter"/>
</dbReference>
<organism evidence="15 16">
    <name type="scientific">Paenibacillus protaetiae</name>
    <dbReference type="NCBI Taxonomy" id="2509456"/>
    <lineage>
        <taxon>Bacteria</taxon>
        <taxon>Bacillati</taxon>
        <taxon>Bacillota</taxon>
        <taxon>Bacilli</taxon>
        <taxon>Bacillales</taxon>
        <taxon>Paenibacillaceae</taxon>
        <taxon>Paenibacillus</taxon>
    </lineage>
</organism>
<evidence type="ECO:0000256" key="6">
    <source>
        <dbReference type="ARBA" id="ARBA00022552"/>
    </source>
</evidence>
<dbReference type="InterPro" id="IPR006700">
    <property type="entry name" value="RsmE"/>
</dbReference>
<comment type="function">
    <text evidence="10 12">Specifically methylates the N3 position of the uracil ring of uridine 1498 (m3U1498) in 16S rRNA. Acts on the fully assembled 30S ribosomal subunit.</text>
</comment>
<evidence type="ECO:0000256" key="7">
    <source>
        <dbReference type="ARBA" id="ARBA00022603"/>
    </source>
</evidence>
<keyword evidence="5 12" id="KW-0963">Cytoplasm</keyword>
<dbReference type="Gene3D" id="3.40.1280.10">
    <property type="match status" value="1"/>
</dbReference>
<gene>
    <name evidence="15" type="ORF">ET464_07790</name>
</gene>
<comment type="similarity">
    <text evidence="2 12">Belongs to the RNA methyltransferase RsmE family.</text>
</comment>
<dbReference type="CDD" id="cd18084">
    <property type="entry name" value="RsmE-like"/>
    <property type="match status" value="1"/>
</dbReference>
<comment type="catalytic activity">
    <reaction evidence="11 12">
        <text>uridine(1498) in 16S rRNA + S-adenosyl-L-methionine = N(3)-methyluridine(1498) in 16S rRNA + S-adenosyl-L-homocysteine + H(+)</text>
        <dbReference type="Rhea" id="RHEA:42920"/>
        <dbReference type="Rhea" id="RHEA-COMP:10283"/>
        <dbReference type="Rhea" id="RHEA-COMP:10284"/>
        <dbReference type="ChEBI" id="CHEBI:15378"/>
        <dbReference type="ChEBI" id="CHEBI:57856"/>
        <dbReference type="ChEBI" id="CHEBI:59789"/>
        <dbReference type="ChEBI" id="CHEBI:65315"/>
        <dbReference type="ChEBI" id="CHEBI:74502"/>
        <dbReference type="EC" id="2.1.1.193"/>
    </reaction>
</comment>
<dbReference type="EC" id="2.1.1.193" evidence="3 12"/>
<dbReference type="GO" id="GO:0005737">
    <property type="term" value="C:cytoplasm"/>
    <property type="evidence" value="ECO:0007669"/>
    <property type="project" value="UniProtKB-SubCell"/>
</dbReference>
<dbReference type="PANTHER" id="PTHR30027:SF3">
    <property type="entry name" value="16S RRNA (URACIL(1498)-N(3))-METHYLTRANSFERASE"/>
    <property type="match status" value="1"/>
</dbReference>
<reference evidence="15 16" key="1">
    <citation type="submission" date="2019-01" db="EMBL/GenBank/DDBJ databases">
        <title>Genome sequencing of strain FW100M-2.</title>
        <authorList>
            <person name="Heo J."/>
            <person name="Kim S.-J."/>
            <person name="Kim J.-S."/>
            <person name="Hong S.-B."/>
            <person name="Kwon S.-W."/>
        </authorList>
    </citation>
    <scope>NUCLEOTIDE SEQUENCE [LARGE SCALE GENOMIC DNA]</scope>
    <source>
        <strain evidence="15 16">FW100M-2</strain>
    </source>
</reference>
<evidence type="ECO:0000256" key="12">
    <source>
        <dbReference type="PIRNR" id="PIRNR015601"/>
    </source>
</evidence>
<dbReference type="EMBL" id="CP035492">
    <property type="protein sequence ID" value="QAY66318.1"/>
    <property type="molecule type" value="Genomic_DNA"/>
</dbReference>
<dbReference type="InterPro" id="IPR046886">
    <property type="entry name" value="RsmE_MTase_dom"/>
</dbReference>